<sequence>YLLISSLTRLRAEKMYVMFTGCLSTFCIGKSYKGYLVKNGICWGAPTTVPVAGRLARLLIESLATTTGI</sequence>
<dbReference type="EMBL" id="LHQQ01000048">
    <property type="protein sequence ID" value="KOS45155.1"/>
    <property type="molecule type" value="Genomic_DNA"/>
</dbReference>
<organism evidence="1 2">
    <name type="scientific">Penicillium nordicum</name>
    <dbReference type="NCBI Taxonomy" id="229535"/>
    <lineage>
        <taxon>Eukaryota</taxon>
        <taxon>Fungi</taxon>
        <taxon>Dikarya</taxon>
        <taxon>Ascomycota</taxon>
        <taxon>Pezizomycotina</taxon>
        <taxon>Eurotiomycetes</taxon>
        <taxon>Eurotiomycetidae</taxon>
        <taxon>Eurotiales</taxon>
        <taxon>Aspergillaceae</taxon>
        <taxon>Penicillium</taxon>
    </lineage>
</organism>
<name>A0A0M9WHK6_9EURO</name>
<evidence type="ECO:0000313" key="1">
    <source>
        <dbReference type="EMBL" id="KOS45155.1"/>
    </source>
</evidence>
<gene>
    <name evidence="1" type="ORF">ACN38_g3942</name>
</gene>
<evidence type="ECO:0000313" key="2">
    <source>
        <dbReference type="Proteomes" id="UP000037696"/>
    </source>
</evidence>
<accession>A0A0M9WHK6</accession>
<proteinExistence type="predicted"/>
<keyword evidence="2" id="KW-1185">Reference proteome</keyword>
<comment type="caution">
    <text evidence="1">The sequence shown here is derived from an EMBL/GenBank/DDBJ whole genome shotgun (WGS) entry which is preliminary data.</text>
</comment>
<protein>
    <submittedName>
        <fullName evidence="1">Uncharacterized protein</fullName>
    </submittedName>
</protein>
<reference evidence="1 2" key="1">
    <citation type="submission" date="2015-08" db="EMBL/GenBank/DDBJ databases">
        <title>Genome sequencing of Penicillium nordicum.</title>
        <authorList>
            <person name="Nguyen H.D."/>
            <person name="Seifert K.A."/>
        </authorList>
    </citation>
    <scope>NUCLEOTIDE SEQUENCE [LARGE SCALE GENOMIC DNA]</scope>
    <source>
        <strain evidence="1 2">DAOMC 185683</strain>
    </source>
</reference>
<dbReference type="AlphaFoldDB" id="A0A0M9WHK6"/>
<feature type="non-terminal residue" evidence="1">
    <location>
        <position position="1"/>
    </location>
</feature>
<dbReference type="Proteomes" id="UP000037696">
    <property type="component" value="Unassembled WGS sequence"/>
</dbReference>